<reference evidence="2" key="1">
    <citation type="submission" date="2020-10" db="EMBL/GenBank/DDBJ databases">
        <title>Genome-based taxonomic classification of the species Anabaenopsis elenkinii.</title>
        <authorList>
            <person name="Delbaje E."/>
            <person name="Andreote A.P.D."/>
            <person name="Pellegrinetti T.A."/>
            <person name="Cruz R.B."/>
            <person name="Branco L.H.Z."/>
            <person name="Fiore M.F."/>
        </authorList>
    </citation>
    <scope>NUCLEOTIDE SEQUENCE [LARGE SCALE GENOMIC DNA]</scope>
    <source>
        <strain evidence="2">CCIBt3563</strain>
    </source>
</reference>
<gene>
    <name evidence="1" type="ORF">IM676_19230</name>
</gene>
<evidence type="ECO:0000313" key="1">
    <source>
        <dbReference type="EMBL" id="QOV22742.1"/>
    </source>
</evidence>
<proteinExistence type="predicted"/>
<dbReference type="EMBL" id="CP063311">
    <property type="protein sequence ID" value="QOV22742.1"/>
    <property type="molecule type" value="Genomic_DNA"/>
</dbReference>
<dbReference type="Proteomes" id="UP000593846">
    <property type="component" value="Chromosome"/>
</dbReference>
<organism evidence="1 2">
    <name type="scientific">Anabaenopsis elenkinii CCIBt3563</name>
    <dbReference type="NCBI Taxonomy" id="2779889"/>
    <lineage>
        <taxon>Bacteria</taxon>
        <taxon>Bacillati</taxon>
        <taxon>Cyanobacteriota</taxon>
        <taxon>Cyanophyceae</taxon>
        <taxon>Nostocales</taxon>
        <taxon>Nodulariaceae</taxon>
        <taxon>Anabaenopsis</taxon>
    </lineage>
</organism>
<dbReference type="RefSeq" id="WP_200988360.1">
    <property type="nucleotide sequence ID" value="NZ_CP063311.1"/>
</dbReference>
<accession>A0A7S6RE74</accession>
<sequence>MSDIHEELKEIFRQALQAKSPQEQKYLQQQGMKKMLTAWASPKNPFWKGYPPQYNDDLLYIEAASIAWDYIERKIYGHVRGREAYDPDGGGSPITLWNIRCKGEYKNNLENRRLIDTSVTTADPDTAYGIEDIQQPVSYIPRLELIRQEIENDPTGELRGAFVRKTPPPPITAQEALLVIYDRTACGEKWTYAIVAKYFNIAEGTFRTAWRRTLEPLCKKMADRIKEMEEF</sequence>
<keyword evidence="2" id="KW-1185">Reference proteome</keyword>
<dbReference type="KEGG" id="aee:IM676_19230"/>
<evidence type="ECO:0000313" key="2">
    <source>
        <dbReference type="Proteomes" id="UP000593846"/>
    </source>
</evidence>
<protein>
    <submittedName>
        <fullName evidence="1">Uncharacterized protein</fullName>
    </submittedName>
</protein>
<dbReference type="AlphaFoldDB" id="A0A7S6RE74"/>
<name>A0A7S6RE74_9CYAN</name>